<dbReference type="AlphaFoldDB" id="D2VBU4"/>
<proteinExistence type="predicted"/>
<feature type="region of interest" description="Disordered" evidence="1">
    <location>
        <begin position="1"/>
        <end position="20"/>
    </location>
</feature>
<feature type="region of interest" description="Disordered" evidence="1">
    <location>
        <begin position="39"/>
        <end position="73"/>
    </location>
</feature>
<organism evidence="3">
    <name type="scientific">Naegleria gruberi</name>
    <name type="common">Amoeba</name>
    <dbReference type="NCBI Taxonomy" id="5762"/>
    <lineage>
        <taxon>Eukaryota</taxon>
        <taxon>Discoba</taxon>
        <taxon>Heterolobosea</taxon>
        <taxon>Tetramitia</taxon>
        <taxon>Eutetramitia</taxon>
        <taxon>Vahlkampfiidae</taxon>
        <taxon>Naegleria</taxon>
    </lineage>
</organism>
<dbReference type="OrthoDB" id="10416509at2759"/>
<feature type="compositionally biased region" description="Polar residues" evidence="1">
    <location>
        <begin position="8"/>
        <end position="20"/>
    </location>
</feature>
<protein>
    <submittedName>
        <fullName evidence="2">Uncharacterized protein</fullName>
    </submittedName>
</protein>
<dbReference type="VEuPathDB" id="AmoebaDB:NAEGRDRAFT_79352"/>
<evidence type="ECO:0000313" key="2">
    <source>
        <dbReference type="EMBL" id="EFC45528.1"/>
    </source>
</evidence>
<dbReference type="RefSeq" id="XP_002678272.1">
    <property type="nucleotide sequence ID" value="XM_002678226.1"/>
</dbReference>
<dbReference type="KEGG" id="ngr:NAEGRDRAFT_79352"/>
<sequence>MNDFLESSAPSSCITPRQNHHSSTANNFFLSIKQVSNSNGHAETKHLDDENNSSMYRTPPRKHKTFDSSSSNLASTASMTTVSDMSLTPQHACTSMIESDMVSYDSFISRTSQFSSSTFTLLQGENSDKNLMNNNIERKSSILDELLQDESDFIIMVESPPSSPMKKDTPIKESQNIEYSITTSSISVNNSNNNSPKLVNNNPEISGYLSPPMLNKKQFSRSFNDISSQTCERNLFENSPTMDESQSTTRHIRRETLTPVTAAFLKQARTQRNSLARKGNFVHRLSMRKFKDFSDFQIFNSQNSENLEKSKKLAHQEIFERMKTNQGKSICELSQEFSIVLIFVKSFLCPYSSLSIGNMNRQLTKMLSMNVMPVFVIFGEESTCENGGLSFEGLNDGSENRRNSVILSGLKKSWRSFRKKPKESSNSSSSLDTIFGTNFTQSNYDKFSQYKQLVQSFNRVYDSTGEFFQYFNVNKLPVQSTINLSSLFSAINITMQGFKVGITTDHVSQFKRLPALFLIHNNAVMEYKFVDMQEKPEYIEFMIDANSEECVDSEMESSISGIEYDLNTPDQDFDKENKEIITTIHPEQFVYTNNVQQPSNQYRELSDNFSKQKEGQKKGIRRTLSCFFGQNNSPTCSPRKRSIR</sequence>
<evidence type="ECO:0000256" key="1">
    <source>
        <dbReference type="SAM" id="MobiDB-lite"/>
    </source>
</evidence>
<name>D2VBU4_NAEGR</name>
<dbReference type="InParanoid" id="D2VBU4"/>
<dbReference type="GeneID" id="8857500"/>
<evidence type="ECO:0000313" key="3">
    <source>
        <dbReference type="Proteomes" id="UP000006671"/>
    </source>
</evidence>
<reference evidence="2 3" key="1">
    <citation type="journal article" date="2010" name="Cell">
        <title>The genome of Naegleria gruberi illuminates early eukaryotic versatility.</title>
        <authorList>
            <person name="Fritz-Laylin L.K."/>
            <person name="Prochnik S.E."/>
            <person name="Ginger M.L."/>
            <person name="Dacks J.B."/>
            <person name="Carpenter M.L."/>
            <person name="Field M.C."/>
            <person name="Kuo A."/>
            <person name="Paredez A."/>
            <person name="Chapman J."/>
            <person name="Pham J."/>
            <person name="Shu S."/>
            <person name="Neupane R."/>
            <person name="Cipriano M."/>
            <person name="Mancuso J."/>
            <person name="Tu H."/>
            <person name="Salamov A."/>
            <person name="Lindquist E."/>
            <person name="Shapiro H."/>
            <person name="Lucas S."/>
            <person name="Grigoriev I.V."/>
            <person name="Cande W.Z."/>
            <person name="Fulton C."/>
            <person name="Rokhsar D.S."/>
            <person name="Dawson S.C."/>
        </authorList>
    </citation>
    <scope>NUCLEOTIDE SEQUENCE [LARGE SCALE GENOMIC DNA]</scope>
    <source>
        <strain evidence="2 3">NEG-M</strain>
    </source>
</reference>
<accession>D2VBU4</accession>
<gene>
    <name evidence="2" type="ORF">NAEGRDRAFT_79352</name>
</gene>
<dbReference type="EMBL" id="GG738862">
    <property type="protein sequence ID" value="EFC45528.1"/>
    <property type="molecule type" value="Genomic_DNA"/>
</dbReference>
<dbReference type="Proteomes" id="UP000006671">
    <property type="component" value="Unassembled WGS sequence"/>
</dbReference>
<keyword evidence="3" id="KW-1185">Reference proteome</keyword>